<evidence type="ECO:0000256" key="2">
    <source>
        <dbReference type="ARBA" id="ARBA00010190"/>
    </source>
</evidence>
<evidence type="ECO:0000256" key="8">
    <source>
        <dbReference type="HAMAP-Rule" id="MF_00137"/>
    </source>
</evidence>
<organism evidence="10 11">
    <name type="scientific">Methylacidiphilum caldifontis</name>
    <dbReference type="NCBI Taxonomy" id="2795386"/>
    <lineage>
        <taxon>Bacteria</taxon>
        <taxon>Pseudomonadati</taxon>
        <taxon>Verrucomicrobiota</taxon>
        <taxon>Methylacidiphilae</taxon>
        <taxon>Methylacidiphilales</taxon>
        <taxon>Methylacidiphilaceae</taxon>
        <taxon>Methylacidiphilum (ex Ratnadevi et al. 2023)</taxon>
    </lineage>
</organism>
<dbReference type="GO" id="GO:0005524">
    <property type="term" value="F:ATP binding"/>
    <property type="evidence" value="ECO:0007669"/>
    <property type="project" value="UniProtKB-KW"/>
</dbReference>
<reference evidence="10 11" key="1">
    <citation type="submission" date="2016-05" db="EMBL/GenBank/DDBJ databases">
        <title>Diversity and Homogeneity among Thermoacidophilic Verrucomicrobia Methanotrophs Linked with Geographical Origin.</title>
        <authorList>
            <person name="Erikstad H.-A."/>
            <person name="Smestad N.B."/>
            <person name="Ceballos R.M."/>
            <person name="Birkeland N.-K."/>
        </authorList>
    </citation>
    <scope>NUCLEOTIDE SEQUENCE [LARGE SCALE GENOMIC DNA]</scope>
    <source>
        <strain evidence="10 11">Phi</strain>
    </source>
</reference>
<dbReference type="CDD" id="cd01414">
    <property type="entry name" value="SAICAR_synt_Sc"/>
    <property type="match status" value="1"/>
</dbReference>
<dbReference type="OrthoDB" id="9801549at2"/>
<dbReference type="HAMAP" id="MF_00137">
    <property type="entry name" value="SAICAR_synth"/>
    <property type="match status" value="1"/>
</dbReference>
<evidence type="ECO:0000256" key="5">
    <source>
        <dbReference type="ARBA" id="ARBA00022755"/>
    </source>
</evidence>
<comment type="catalytic activity">
    <reaction evidence="7 8">
        <text>5-amino-1-(5-phospho-D-ribosyl)imidazole-4-carboxylate + L-aspartate + ATP = (2S)-2-[5-amino-1-(5-phospho-beta-D-ribosyl)imidazole-4-carboxamido]succinate + ADP + phosphate + 2 H(+)</text>
        <dbReference type="Rhea" id="RHEA:22628"/>
        <dbReference type="ChEBI" id="CHEBI:15378"/>
        <dbReference type="ChEBI" id="CHEBI:29991"/>
        <dbReference type="ChEBI" id="CHEBI:30616"/>
        <dbReference type="ChEBI" id="CHEBI:43474"/>
        <dbReference type="ChEBI" id="CHEBI:58443"/>
        <dbReference type="ChEBI" id="CHEBI:77657"/>
        <dbReference type="ChEBI" id="CHEBI:456216"/>
        <dbReference type="EC" id="6.3.2.6"/>
    </reaction>
</comment>
<evidence type="ECO:0000256" key="1">
    <source>
        <dbReference type="ARBA" id="ARBA00004672"/>
    </source>
</evidence>
<dbReference type="Proteomes" id="UP000297713">
    <property type="component" value="Unassembled WGS sequence"/>
</dbReference>
<comment type="caution">
    <text evidence="10">The sequence shown here is derived from an EMBL/GenBank/DDBJ whole genome shotgun (WGS) entry which is preliminary data.</text>
</comment>
<dbReference type="PANTHER" id="PTHR43700:SF1">
    <property type="entry name" value="PHOSPHORIBOSYLAMINOIMIDAZOLE-SUCCINOCARBOXAMIDE SYNTHASE"/>
    <property type="match status" value="1"/>
</dbReference>
<dbReference type="EC" id="6.3.2.6" evidence="8"/>
<gene>
    <name evidence="8" type="primary">purC</name>
    <name evidence="10" type="ORF">A7Q10_00335</name>
</gene>
<dbReference type="GO" id="GO:0006189">
    <property type="term" value="P:'de novo' IMP biosynthetic process"/>
    <property type="evidence" value="ECO:0007669"/>
    <property type="project" value="UniProtKB-UniRule"/>
</dbReference>
<comment type="similarity">
    <text evidence="2 8">Belongs to the SAICAR synthetase family.</text>
</comment>
<protein>
    <recommendedName>
        <fullName evidence="8">Phosphoribosylaminoimidazole-succinocarboxamide synthase</fullName>
        <ecNumber evidence="8">6.3.2.6</ecNumber>
    </recommendedName>
    <alternativeName>
        <fullName evidence="8">SAICAR synthetase</fullName>
    </alternativeName>
</protein>
<evidence type="ECO:0000313" key="10">
    <source>
        <dbReference type="EMBL" id="TFE70821.1"/>
    </source>
</evidence>
<keyword evidence="6 8" id="KW-0067">ATP-binding</keyword>
<dbReference type="SUPFAM" id="SSF56104">
    <property type="entry name" value="SAICAR synthase-like"/>
    <property type="match status" value="1"/>
</dbReference>
<dbReference type="EMBL" id="LXQC01000112">
    <property type="protein sequence ID" value="TFE70821.1"/>
    <property type="molecule type" value="Genomic_DNA"/>
</dbReference>
<dbReference type="GO" id="GO:0004639">
    <property type="term" value="F:phosphoribosylaminoimidazolesuccinocarboxamide synthase activity"/>
    <property type="evidence" value="ECO:0007669"/>
    <property type="project" value="UniProtKB-UniRule"/>
</dbReference>
<dbReference type="PANTHER" id="PTHR43700">
    <property type="entry name" value="PHOSPHORIBOSYLAMINOIMIDAZOLE-SUCCINOCARBOXAMIDE SYNTHASE"/>
    <property type="match status" value="1"/>
</dbReference>
<keyword evidence="4 8" id="KW-0547">Nucleotide-binding</keyword>
<evidence type="ECO:0000256" key="7">
    <source>
        <dbReference type="ARBA" id="ARBA00048475"/>
    </source>
</evidence>
<dbReference type="GO" id="GO:0005737">
    <property type="term" value="C:cytoplasm"/>
    <property type="evidence" value="ECO:0007669"/>
    <property type="project" value="TreeGrafter"/>
</dbReference>
<name>A0A4Y8PGP2_9BACT</name>
<accession>A0A4Y8PGP2</accession>
<sequence length="297" mass="34341">MLPSKDLEIYGIRKIRSGKVRDLFSWKNELWMVTSDRLSAFDYILPDEIPAKGIILNQIALGWFEKTSLICPNALLSEELPEGVELPEWEARLMRVLPCDPLPVEFIVRGYLVGGGWKQYVEKGIVGDYSIPKNLAYGSPLPEPLFTPTTKAREGHDQPLDEKTAKNILGDNYERLKTLALNLYLHGKNYALKKGLILLDTKFEFGIRDGKIYLIDELITPDSSRFWLSEEFERDKTACAHYDKQIVRDYLEKIGWNKQPPIPRLSQQIIKEMQQRYKEVLSRLFPERLKKVTALID</sequence>
<evidence type="ECO:0000313" key="11">
    <source>
        <dbReference type="Proteomes" id="UP000297713"/>
    </source>
</evidence>
<dbReference type="AlphaFoldDB" id="A0A4Y8PGP2"/>
<evidence type="ECO:0000256" key="4">
    <source>
        <dbReference type="ARBA" id="ARBA00022741"/>
    </source>
</evidence>
<keyword evidence="5 8" id="KW-0658">Purine biosynthesis</keyword>
<dbReference type="Pfam" id="PF01259">
    <property type="entry name" value="SAICAR_synt"/>
    <property type="match status" value="1"/>
</dbReference>
<feature type="domain" description="SAICAR synthetase/ADE2 N-terminal" evidence="9">
    <location>
        <begin position="15"/>
        <end position="259"/>
    </location>
</feature>
<dbReference type="UniPathway" id="UPA00074">
    <property type="reaction ID" value="UER00131"/>
</dbReference>
<evidence type="ECO:0000259" key="9">
    <source>
        <dbReference type="Pfam" id="PF01259"/>
    </source>
</evidence>
<evidence type="ECO:0000256" key="3">
    <source>
        <dbReference type="ARBA" id="ARBA00022598"/>
    </source>
</evidence>
<dbReference type="Gene3D" id="3.30.200.20">
    <property type="entry name" value="Phosphorylase Kinase, domain 1"/>
    <property type="match status" value="1"/>
</dbReference>
<dbReference type="InterPro" id="IPR028923">
    <property type="entry name" value="SAICAR_synt/ADE2_N"/>
</dbReference>
<dbReference type="NCBIfam" id="NF010568">
    <property type="entry name" value="PRK13961.1"/>
    <property type="match status" value="1"/>
</dbReference>
<dbReference type="RefSeq" id="WP_134439477.1">
    <property type="nucleotide sequence ID" value="NZ_LXQC01000112.1"/>
</dbReference>
<evidence type="ECO:0000256" key="6">
    <source>
        <dbReference type="ARBA" id="ARBA00022840"/>
    </source>
</evidence>
<keyword evidence="3 8" id="KW-0436">Ligase</keyword>
<keyword evidence="11" id="KW-1185">Reference proteome</keyword>
<proteinExistence type="inferred from homology"/>
<dbReference type="Gene3D" id="3.30.470.20">
    <property type="entry name" value="ATP-grasp fold, B domain"/>
    <property type="match status" value="1"/>
</dbReference>
<comment type="pathway">
    <text evidence="1 8">Purine metabolism; IMP biosynthesis via de novo pathway; 5-amino-1-(5-phospho-D-ribosyl)imidazole-4-carboxamide from 5-amino-1-(5-phospho-D-ribosyl)imidazole-4-carboxylate: step 1/2.</text>
</comment>